<dbReference type="OrthoDB" id="6411965at2759"/>
<proteinExistence type="predicted"/>
<evidence type="ECO:0000313" key="1">
    <source>
        <dbReference type="EMBL" id="GFR25953.1"/>
    </source>
</evidence>
<comment type="caution">
    <text evidence="1">The sequence shown here is derived from an EMBL/GenBank/DDBJ whole genome shotgun (WGS) entry which is preliminary data.</text>
</comment>
<name>A0A8X6HMJ0_TRICU</name>
<sequence length="120" mass="13848">MAGVSSKEFYFNAVQLLARSLASLRPAPWERVNHLLKMCPQESAQGIFKFDQRGQDAVFALGIFFLQSGCQHSENIFPYLMKLLRGLAKAIWVEEIRMHDTDRKSNSLYCYFVFNEHNAL</sequence>
<evidence type="ECO:0000313" key="2">
    <source>
        <dbReference type="Proteomes" id="UP000887116"/>
    </source>
</evidence>
<gene>
    <name evidence="1" type="primary">NCL1_43683</name>
    <name evidence="1" type="ORF">TNCT_253531</name>
</gene>
<protein>
    <submittedName>
        <fullName evidence="1">Pi4ka</fullName>
    </submittedName>
</protein>
<dbReference type="EMBL" id="BMAO01008743">
    <property type="protein sequence ID" value="GFR25953.1"/>
    <property type="molecule type" value="Genomic_DNA"/>
</dbReference>
<organism evidence="1 2">
    <name type="scientific">Trichonephila clavata</name>
    <name type="common">Joro spider</name>
    <name type="synonym">Nephila clavata</name>
    <dbReference type="NCBI Taxonomy" id="2740835"/>
    <lineage>
        <taxon>Eukaryota</taxon>
        <taxon>Metazoa</taxon>
        <taxon>Ecdysozoa</taxon>
        <taxon>Arthropoda</taxon>
        <taxon>Chelicerata</taxon>
        <taxon>Arachnida</taxon>
        <taxon>Araneae</taxon>
        <taxon>Araneomorphae</taxon>
        <taxon>Entelegynae</taxon>
        <taxon>Araneoidea</taxon>
        <taxon>Nephilidae</taxon>
        <taxon>Trichonephila</taxon>
    </lineage>
</organism>
<keyword evidence="2" id="KW-1185">Reference proteome</keyword>
<reference evidence="1" key="1">
    <citation type="submission" date="2020-07" db="EMBL/GenBank/DDBJ databases">
        <title>Multicomponent nature underlies the extraordinary mechanical properties of spider dragline silk.</title>
        <authorList>
            <person name="Kono N."/>
            <person name="Nakamura H."/>
            <person name="Mori M."/>
            <person name="Yoshida Y."/>
            <person name="Ohtoshi R."/>
            <person name="Malay A.D."/>
            <person name="Moran D.A.P."/>
            <person name="Tomita M."/>
            <person name="Numata K."/>
            <person name="Arakawa K."/>
        </authorList>
    </citation>
    <scope>NUCLEOTIDE SEQUENCE</scope>
</reference>
<dbReference type="AlphaFoldDB" id="A0A8X6HMJ0"/>
<accession>A0A8X6HMJ0</accession>
<dbReference type="Proteomes" id="UP000887116">
    <property type="component" value="Unassembled WGS sequence"/>
</dbReference>